<dbReference type="SUPFAM" id="SSF75005">
    <property type="entry name" value="Arabinanase/levansucrase/invertase"/>
    <property type="match status" value="1"/>
</dbReference>
<dbReference type="RefSeq" id="WP_189003222.1">
    <property type="nucleotide sequence ID" value="NZ_BMOD01000009.1"/>
</dbReference>
<evidence type="ECO:0000256" key="2">
    <source>
        <dbReference type="ARBA" id="ARBA00022801"/>
    </source>
</evidence>
<keyword evidence="3 4" id="KW-0326">Glycosidase</keyword>
<reference evidence="8" key="1">
    <citation type="journal article" date="2019" name="Int. J. Syst. Evol. Microbiol.">
        <title>The Global Catalogue of Microorganisms (GCM) 10K type strain sequencing project: providing services to taxonomists for standard genome sequencing and annotation.</title>
        <authorList>
            <consortium name="The Broad Institute Genomics Platform"/>
            <consortium name="The Broad Institute Genome Sequencing Center for Infectious Disease"/>
            <person name="Wu L."/>
            <person name="Ma J."/>
        </authorList>
    </citation>
    <scope>NUCLEOTIDE SEQUENCE [LARGE SCALE GENOMIC DNA]</scope>
    <source>
        <strain evidence="8">JCM 14370</strain>
    </source>
</reference>
<dbReference type="InterPro" id="IPR018053">
    <property type="entry name" value="Glyco_hydro_32_AS"/>
</dbReference>
<dbReference type="PROSITE" id="PS00609">
    <property type="entry name" value="GLYCOSYL_HYDROL_F32"/>
    <property type="match status" value="1"/>
</dbReference>
<dbReference type="Gene3D" id="2.115.10.20">
    <property type="entry name" value="Glycosyl hydrolase domain, family 43"/>
    <property type="match status" value="1"/>
</dbReference>
<dbReference type="Proteomes" id="UP000632222">
    <property type="component" value="Unassembled WGS sequence"/>
</dbReference>
<dbReference type="Gene3D" id="2.60.120.560">
    <property type="entry name" value="Exo-inulinase, domain 1"/>
    <property type="match status" value="1"/>
</dbReference>
<dbReference type="Pfam" id="PF08244">
    <property type="entry name" value="Glyco_hydro_32C"/>
    <property type="match status" value="1"/>
</dbReference>
<evidence type="ECO:0000256" key="3">
    <source>
        <dbReference type="ARBA" id="ARBA00023295"/>
    </source>
</evidence>
<dbReference type="PANTHER" id="PTHR42800">
    <property type="entry name" value="EXOINULINASE INUD (AFU_ORTHOLOGUE AFUA_5G00480)"/>
    <property type="match status" value="1"/>
</dbReference>
<dbReference type="InterPro" id="IPR013148">
    <property type="entry name" value="Glyco_hydro_32_N"/>
</dbReference>
<evidence type="ECO:0000256" key="4">
    <source>
        <dbReference type="RuleBase" id="RU362110"/>
    </source>
</evidence>
<evidence type="ECO:0000259" key="5">
    <source>
        <dbReference type="Pfam" id="PF00251"/>
    </source>
</evidence>
<dbReference type="PANTHER" id="PTHR42800:SF3">
    <property type="entry name" value="GLYCOSYL HYDROLASE FAMILY 32 N-TERMINAL DOMAIN-CONTAINING PROTEIN"/>
    <property type="match status" value="1"/>
</dbReference>
<evidence type="ECO:0008006" key="9">
    <source>
        <dbReference type="Google" id="ProtNLM"/>
    </source>
</evidence>
<dbReference type="EMBL" id="BMOD01000009">
    <property type="protein sequence ID" value="GGJ39549.1"/>
    <property type="molecule type" value="Genomic_DNA"/>
</dbReference>
<dbReference type="InterPro" id="IPR023296">
    <property type="entry name" value="Glyco_hydro_beta-prop_sf"/>
</dbReference>
<dbReference type="InterPro" id="IPR013189">
    <property type="entry name" value="Glyco_hydro_32_C"/>
</dbReference>
<dbReference type="SUPFAM" id="SSF49899">
    <property type="entry name" value="Concanavalin A-like lectins/glucanases"/>
    <property type="match status" value="1"/>
</dbReference>
<feature type="domain" description="Glycosyl hydrolase family 32 N-terminal" evidence="5">
    <location>
        <begin position="16"/>
        <end position="323"/>
    </location>
</feature>
<dbReference type="InterPro" id="IPR013320">
    <property type="entry name" value="ConA-like_dom_sf"/>
</dbReference>
<proteinExistence type="inferred from homology"/>
<evidence type="ECO:0000313" key="7">
    <source>
        <dbReference type="EMBL" id="GGJ39549.1"/>
    </source>
</evidence>
<organism evidence="7 8">
    <name type="scientific">Deinococcus roseus</name>
    <dbReference type="NCBI Taxonomy" id="392414"/>
    <lineage>
        <taxon>Bacteria</taxon>
        <taxon>Thermotogati</taxon>
        <taxon>Deinococcota</taxon>
        <taxon>Deinococci</taxon>
        <taxon>Deinococcales</taxon>
        <taxon>Deinococcaceae</taxon>
        <taxon>Deinococcus</taxon>
    </lineage>
</organism>
<evidence type="ECO:0000313" key="8">
    <source>
        <dbReference type="Proteomes" id="UP000632222"/>
    </source>
</evidence>
<feature type="domain" description="Glycosyl hydrolase family 32 C-terminal" evidence="6">
    <location>
        <begin position="327"/>
        <end position="475"/>
    </location>
</feature>
<dbReference type="CDD" id="cd18622">
    <property type="entry name" value="GH32_Inu-like"/>
    <property type="match status" value="1"/>
</dbReference>
<keyword evidence="8" id="KW-1185">Reference proteome</keyword>
<dbReference type="InterPro" id="IPR001362">
    <property type="entry name" value="Glyco_hydro_32"/>
</dbReference>
<keyword evidence="2 4" id="KW-0378">Hydrolase</keyword>
<comment type="similarity">
    <text evidence="1 4">Belongs to the glycosyl hydrolase 32 family.</text>
</comment>
<dbReference type="Pfam" id="PF00251">
    <property type="entry name" value="Glyco_hydro_32N"/>
    <property type="match status" value="1"/>
</dbReference>
<gene>
    <name evidence="7" type="ORF">GCM10008938_27030</name>
</gene>
<accession>A0ABQ2D0R3</accession>
<evidence type="ECO:0000256" key="1">
    <source>
        <dbReference type="ARBA" id="ARBA00009902"/>
    </source>
</evidence>
<evidence type="ECO:0000259" key="6">
    <source>
        <dbReference type="Pfam" id="PF08244"/>
    </source>
</evidence>
<dbReference type="SMART" id="SM00640">
    <property type="entry name" value="Glyco_32"/>
    <property type="match status" value="1"/>
</dbReference>
<sequence>MTQHPSFREPFRPQFHYSPARNWINDPNGLFFYQGEYHIFYQYNPFGNEWGNMSWGHAISRDMVHWEELPVAIEDDGDVMIFSGSAVVDHQNTSGFGSDDSGAENPPLVAIYTGHQRVGYNQSQYLAYSLDRGRTWTKYGKRVLDVGMTAFRDPKVFWHDASQQWIMVLALPDDHKAAFYGSSDLKNWTLLSHFGPAGHTGGIWEVPELFELPTPEGDTRWVLKLDLNPGGPHGGSGCQYWVGHFDGTTFEAQQEARWVDHGKDFYAALSFSNLEGRRIWLAWMNNWEYSRDIPREVFNGHMSIPRVLSLQRDAEGLALVQTPIPELEVLRGEPTVLSALPLTEQATLLHQTQQTTLEIELELEMLDAAETGLKFVFGGQEEVTLIWQKDTSELLLQRNSKTEAAGFNGAHTAVLNATKETLNLRIFLDWSSIEVFAEGGKTVISDLVYPSSHDLKISGLAQSGSAQIRHFKLWPLRAYR</sequence>
<protein>
    <recommendedName>
        <fullName evidence="9">Levanase</fullName>
    </recommendedName>
</protein>
<comment type="caution">
    <text evidence="7">The sequence shown here is derived from an EMBL/GenBank/DDBJ whole genome shotgun (WGS) entry which is preliminary data.</text>
</comment>
<name>A0ABQ2D0R3_9DEIO</name>